<dbReference type="PRINTS" id="PR00507">
    <property type="entry name" value="N12N6MTFRASE"/>
</dbReference>
<evidence type="ECO:0000259" key="5">
    <source>
        <dbReference type="Pfam" id="PF13708"/>
    </source>
</evidence>
<reference evidence="6 7" key="1">
    <citation type="submission" date="2017-04" db="EMBL/GenBank/DDBJ databases">
        <title>Genome Sequence of Marinobacter salarius strain SMR5 Isolated from a culture of the Diatom Skeletonema marinoi.</title>
        <authorList>
            <person name="Topel M."/>
            <person name="Pinder M.I.M."/>
            <person name="Johansson O.N."/>
            <person name="Kourtchenko O."/>
            <person name="Godhe A."/>
            <person name="Clarke A.K."/>
        </authorList>
    </citation>
    <scope>NUCLEOTIDE SEQUENCE [LARGE SCALE GENOMIC DNA]</scope>
    <source>
        <strain evidence="6 7">SMR5</strain>
    </source>
</reference>
<evidence type="ECO:0008006" key="8">
    <source>
        <dbReference type="Google" id="ProtNLM"/>
    </source>
</evidence>
<evidence type="ECO:0000259" key="4">
    <source>
        <dbReference type="Pfam" id="PF05175"/>
    </source>
</evidence>
<dbReference type="RefSeq" id="WP_198324917.1">
    <property type="nucleotide sequence ID" value="NZ_CP020931.1"/>
</dbReference>
<keyword evidence="2" id="KW-0808">Transferase</keyword>
<dbReference type="InterPro" id="IPR007848">
    <property type="entry name" value="Small_mtfrase_dom"/>
</dbReference>
<evidence type="ECO:0000313" key="6">
    <source>
        <dbReference type="EMBL" id="ARM83955.1"/>
    </source>
</evidence>
<evidence type="ECO:0000256" key="3">
    <source>
        <dbReference type="ARBA" id="ARBA00022691"/>
    </source>
</evidence>
<keyword evidence="1" id="KW-0489">Methyltransferase</keyword>
<organism evidence="6 7">
    <name type="scientific">Marinobacter salarius</name>
    <dbReference type="NCBI Taxonomy" id="1420917"/>
    <lineage>
        <taxon>Bacteria</taxon>
        <taxon>Pseudomonadati</taxon>
        <taxon>Pseudomonadota</taxon>
        <taxon>Gammaproteobacteria</taxon>
        <taxon>Pseudomonadales</taxon>
        <taxon>Marinobacteraceae</taxon>
        <taxon>Marinobacter</taxon>
    </lineage>
</organism>
<dbReference type="Gene3D" id="3.40.50.150">
    <property type="entry name" value="Vaccinia Virus protein VP39"/>
    <property type="match status" value="1"/>
</dbReference>
<sequence length="539" mass="61331">MNAALQVNDEQFFAPANTDMVDGLVGRYRAERQRMERVVEYLSGDDFKSVVGYFEDAARRKDHRAGSTPSFKLEQGVAALNARYWRESLELTDVLDFMPSKRREEWFDSIQKMETPDFEESTVRATLAEMLAARMDFLAEKVDGIFRALSKTHITNQPEGFGKRMILSGVTNDWGSYSRGQTGHINDLRQVIAKFMGRDEPDWSASNRMVEICRAEFRGEWVSVDGGALRVRCYMNGNAHIEIHPDIAWRLNEILHHLYPTAIPSRFRQKPKRKVKEFTLMERPLPFAVLEVMHRMKPERHKEYRTNYGEKIAPKTTNPHTLTFDFPDRDKGVAAEIQEIIYLLGGVKFTQDGSSWFEFDYDVMPVIKEIVCSGCVPDQKSHQYYPTPESIALDAVELAEIGPEHDCLEPSAGTGNLVGHMGWCHSITCVEISGLHCKILEGKGYQVEKVDFLQWSEVTKDRFDRIVMNPPYSQGRWQAHIEHAATMLAPDGILVAVLPSSAKGKDVLPGMSLTWSRVYENQFRGASVGVVILKAERTL</sequence>
<feature type="domain" description="Methyltransferase small" evidence="4">
    <location>
        <begin position="455"/>
        <end position="508"/>
    </location>
</feature>
<dbReference type="Pfam" id="PF05175">
    <property type="entry name" value="MTS"/>
    <property type="match status" value="1"/>
</dbReference>
<evidence type="ECO:0000256" key="2">
    <source>
        <dbReference type="ARBA" id="ARBA00022679"/>
    </source>
</evidence>
<protein>
    <recommendedName>
        <fullName evidence="8">DUF4942 domain-containing protein</fullName>
    </recommendedName>
</protein>
<dbReference type="AlphaFoldDB" id="A0A1W6K943"/>
<dbReference type="GO" id="GO:0032259">
    <property type="term" value="P:methylation"/>
    <property type="evidence" value="ECO:0007669"/>
    <property type="project" value="UniProtKB-KW"/>
</dbReference>
<evidence type="ECO:0000313" key="7">
    <source>
        <dbReference type="Proteomes" id="UP000193100"/>
    </source>
</evidence>
<dbReference type="PROSITE" id="PS00092">
    <property type="entry name" value="N6_MTASE"/>
    <property type="match status" value="1"/>
</dbReference>
<dbReference type="GeneID" id="77255835"/>
<dbReference type="CDD" id="cd02440">
    <property type="entry name" value="AdoMet_MTases"/>
    <property type="match status" value="1"/>
</dbReference>
<dbReference type="InterPro" id="IPR029063">
    <property type="entry name" value="SAM-dependent_MTases_sf"/>
</dbReference>
<dbReference type="EMBL" id="CP020931">
    <property type="protein sequence ID" value="ARM83955.1"/>
    <property type="molecule type" value="Genomic_DNA"/>
</dbReference>
<gene>
    <name evidence="6" type="ORF">MARSALSMR5_01877</name>
</gene>
<dbReference type="GO" id="GO:0003676">
    <property type="term" value="F:nucleic acid binding"/>
    <property type="evidence" value="ECO:0007669"/>
    <property type="project" value="InterPro"/>
</dbReference>
<dbReference type="Proteomes" id="UP000193100">
    <property type="component" value="Chromosome"/>
</dbReference>
<name>A0A1W6K943_9GAMM</name>
<dbReference type="InterPro" id="IPR031339">
    <property type="entry name" value="DUF4942"/>
</dbReference>
<dbReference type="InterPro" id="IPR002052">
    <property type="entry name" value="DNA_methylase_N6_adenine_CS"/>
</dbReference>
<dbReference type="GO" id="GO:0008168">
    <property type="term" value="F:methyltransferase activity"/>
    <property type="evidence" value="ECO:0007669"/>
    <property type="project" value="UniProtKB-KW"/>
</dbReference>
<accession>A0A1W6K943</accession>
<proteinExistence type="predicted"/>
<feature type="domain" description="DUF4942" evidence="5">
    <location>
        <begin position="78"/>
        <end position="260"/>
    </location>
</feature>
<dbReference type="Pfam" id="PF13708">
    <property type="entry name" value="DUF4942"/>
    <property type="match status" value="1"/>
</dbReference>
<dbReference type="SUPFAM" id="SSF53335">
    <property type="entry name" value="S-adenosyl-L-methionine-dependent methyltransferases"/>
    <property type="match status" value="1"/>
</dbReference>
<evidence type="ECO:0000256" key="1">
    <source>
        <dbReference type="ARBA" id="ARBA00022603"/>
    </source>
</evidence>
<keyword evidence="3" id="KW-0949">S-adenosyl-L-methionine</keyword>